<sequence length="62" mass="7016">MFLIFKACFVCIAKNGVCNYKIKFDYGSLKLVTAEELFCSLSTKGSHPDIRTYNIMIKGLCK</sequence>
<dbReference type="Pfam" id="PF13041">
    <property type="entry name" value="PPR_2"/>
    <property type="match status" value="1"/>
</dbReference>
<reference evidence="1" key="1">
    <citation type="submission" date="2021-01" db="EMBL/GenBank/DDBJ databases">
        <authorList>
            <person name="Lovell J.T."/>
            <person name="Bentley N."/>
            <person name="Bhattarai G."/>
            <person name="Jenkins J.W."/>
            <person name="Sreedasyam A."/>
            <person name="Alarcon Y."/>
            <person name="Bock C."/>
            <person name="Boston L."/>
            <person name="Carlson J."/>
            <person name="Cervantes K."/>
            <person name="Clermont K."/>
            <person name="Krom N."/>
            <person name="Kubenka K."/>
            <person name="Mamidi S."/>
            <person name="Mattison C."/>
            <person name="Monteros M."/>
            <person name="Pisani C."/>
            <person name="Plott C."/>
            <person name="Rajasekar S."/>
            <person name="Rhein H.S."/>
            <person name="Rohla C."/>
            <person name="Song M."/>
            <person name="Hilaire R.S."/>
            <person name="Shu S."/>
            <person name="Wells L."/>
            <person name="Wang X."/>
            <person name="Webber J."/>
            <person name="Heerema R.J."/>
            <person name="Klein P."/>
            <person name="Conner P."/>
            <person name="Grauke L."/>
            <person name="Grimwood J."/>
            <person name="Schmutz J."/>
            <person name="Randall J.J."/>
        </authorList>
    </citation>
    <scope>NUCLEOTIDE SEQUENCE</scope>
    <source>
        <tissue evidence="1">Leaf</tissue>
    </source>
</reference>
<name>A0A922JDN2_CARIL</name>
<proteinExistence type="predicted"/>
<gene>
    <name evidence="1" type="ORF">I3842_08G120500</name>
</gene>
<dbReference type="AlphaFoldDB" id="A0A922JDN2"/>
<organism evidence="1 2">
    <name type="scientific">Carya illinoinensis</name>
    <name type="common">Pecan</name>
    <dbReference type="NCBI Taxonomy" id="32201"/>
    <lineage>
        <taxon>Eukaryota</taxon>
        <taxon>Viridiplantae</taxon>
        <taxon>Streptophyta</taxon>
        <taxon>Embryophyta</taxon>
        <taxon>Tracheophyta</taxon>
        <taxon>Spermatophyta</taxon>
        <taxon>Magnoliopsida</taxon>
        <taxon>eudicotyledons</taxon>
        <taxon>Gunneridae</taxon>
        <taxon>Pentapetalae</taxon>
        <taxon>rosids</taxon>
        <taxon>fabids</taxon>
        <taxon>Fagales</taxon>
        <taxon>Juglandaceae</taxon>
        <taxon>Carya</taxon>
    </lineage>
</organism>
<comment type="caution">
    <text evidence="1">The sequence shown here is derived from an EMBL/GenBank/DDBJ whole genome shotgun (WGS) entry which is preliminary data.</text>
</comment>
<protein>
    <submittedName>
        <fullName evidence="1">Uncharacterized protein</fullName>
    </submittedName>
</protein>
<evidence type="ECO:0000313" key="2">
    <source>
        <dbReference type="Proteomes" id="UP000811246"/>
    </source>
</evidence>
<accession>A0A922JDN2</accession>
<dbReference type="EMBL" id="CM031832">
    <property type="protein sequence ID" value="KAG6700599.1"/>
    <property type="molecule type" value="Genomic_DNA"/>
</dbReference>
<dbReference type="InterPro" id="IPR002885">
    <property type="entry name" value="PPR_rpt"/>
</dbReference>
<evidence type="ECO:0000313" key="1">
    <source>
        <dbReference type="EMBL" id="KAG6700599.1"/>
    </source>
</evidence>
<dbReference type="Proteomes" id="UP000811246">
    <property type="component" value="Chromosome 8"/>
</dbReference>